<dbReference type="InterPro" id="IPR003594">
    <property type="entry name" value="HATPase_dom"/>
</dbReference>
<dbReference type="EC" id="2.7.13.3" evidence="3"/>
<dbReference type="Gene3D" id="3.30.565.10">
    <property type="entry name" value="Histidine kinase-like ATPase, C-terminal domain"/>
    <property type="match status" value="1"/>
</dbReference>
<dbReference type="GO" id="GO:0000155">
    <property type="term" value="F:phosphorelay sensor kinase activity"/>
    <property type="evidence" value="ECO:0007669"/>
    <property type="project" value="TreeGrafter"/>
</dbReference>
<feature type="domain" description="Histidine kinase" evidence="14">
    <location>
        <begin position="120"/>
        <end position="324"/>
    </location>
</feature>
<name>A0A2V3VWI3_9BACI</name>
<dbReference type="GO" id="GO:0016036">
    <property type="term" value="P:cellular response to phosphate starvation"/>
    <property type="evidence" value="ECO:0007669"/>
    <property type="project" value="TreeGrafter"/>
</dbReference>
<keyword evidence="8 15" id="KW-0418">Kinase</keyword>
<dbReference type="Proteomes" id="UP000247978">
    <property type="component" value="Unassembled WGS sequence"/>
</dbReference>
<evidence type="ECO:0000256" key="6">
    <source>
        <dbReference type="ARBA" id="ARBA00022692"/>
    </source>
</evidence>
<evidence type="ECO:0000256" key="7">
    <source>
        <dbReference type="ARBA" id="ARBA00022741"/>
    </source>
</evidence>
<dbReference type="GO" id="GO:0004721">
    <property type="term" value="F:phosphoprotein phosphatase activity"/>
    <property type="evidence" value="ECO:0007669"/>
    <property type="project" value="TreeGrafter"/>
</dbReference>
<dbReference type="PANTHER" id="PTHR45453">
    <property type="entry name" value="PHOSPHATE REGULON SENSOR PROTEIN PHOR"/>
    <property type="match status" value="1"/>
</dbReference>
<evidence type="ECO:0000313" key="16">
    <source>
        <dbReference type="Proteomes" id="UP000247978"/>
    </source>
</evidence>
<keyword evidence="5" id="KW-0808">Transferase</keyword>
<evidence type="ECO:0000256" key="11">
    <source>
        <dbReference type="ARBA" id="ARBA00023012"/>
    </source>
</evidence>
<comment type="caution">
    <text evidence="15">The sequence shown here is derived from an EMBL/GenBank/DDBJ whole genome shotgun (WGS) entry which is preliminary data.</text>
</comment>
<dbReference type="OrthoDB" id="9780487at2"/>
<dbReference type="AlphaFoldDB" id="A0A2V3VWI3"/>
<dbReference type="SMART" id="SM00387">
    <property type="entry name" value="HATPase_c"/>
    <property type="match status" value="1"/>
</dbReference>
<dbReference type="InterPro" id="IPR004358">
    <property type="entry name" value="Sig_transdc_His_kin-like_C"/>
</dbReference>
<comment type="catalytic activity">
    <reaction evidence="1">
        <text>ATP + protein L-histidine = ADP + protein N-phospho-L-histidine.</text>
        <dbReference type="EC" id="2.7.13.3"/>
    </reaction>
</comment>
<dbReference type="PROSITE" id="PS50109">
    <property type="entry name" value="HIS_KIN"/>
    <property type="match status" value="1"/>
</dbReference>
<reference evidence="15 16" key="1">
    <citation type="submission" date="2018-05" db="EMBL/GenBank/DDBJ databases">
        <title>Genomic Encyclopedia of Type Strains, Phase IV (KMG-IV): sequencing the most valuable type-strain genomes for metagenomic binning, comparative biology and taxonomic classification.</title>
        <authorList>
            <person name="Goeker M."/>
        </authorList>
    </citation>
    <scope>NUCLEOTIDE SEQUENCE [LARGE SCALE GENOMIC DNA]</scope>
    <source>
        <strain evidence="15 16">DSM 28556</strain>
    </source>
</reference>
<evidence type="ECO:0000313" key="15">
    <source>
        <dbReference type="EMBL" id="PXW86272.1"/>
    </source>
</evidence>
<sequence length="324" mass="38017">MKLFLREHVLLIIVQIIQFITIAGIFWLAGFRHIQIAMYSIFLSLFFLFCYLAYHYVSRRQFYHRLSTPIRSLDESLQELDHVAIATELNELLKSQYSTYQNQLMEMNKAQEEHLIFMDRWIHQMKTPLSVLELMAEDLDEPAASSFREETDRLKTGLNMVLYMARLRTIEQDFHIKRVSLLKIVQEVNRDNKRLFIRNHIFPQVKELQEGITVETDEKWLFFMMTQFIHNAVKYSAGKSSHIDIIINKRFGHTVLEITDSGIGISDADIKRVFDAFYTGENGRKFRESTGVGLFLVKEVAKYLGHKIEVESTEGKGSTFRIVF</sequence>
<feature type="transmembrane region" description="Helical" evidence="13">
    <location>
        <begin position="36"/>
        <end position="57"/>
    </location>
</feature>
<dbReference type="InterPro" id="IPR036890">
    <property type="entry name" value="HATPase_C_sf"/>
</dbReference>
<dbReference type="InterPro" id="IPR005467">
    <property type="entry name" value="His_kinase_dom"/>
</dbReference>
<dbReference type="PRINTS" id="PR00344">
    <property type="entry name" value="BCTRLSENSOR"/>
</dbReference>
<evidence type="ECO:0000256" key="4">
    <source>
        <dbReference type="ARBA" id="ARBA00022475"/>
    </source>
</evidence>
<keyword evidence="6 13" id="KW-0812">Transmembrane</keyword>
<evidence type="ECO:0000256" key="13">
    <source>
        <dbReference type="SAM" id="Phobius"/>
    </source>
</evidence>
<evidence type="ECO:0000259" key="14">
    <source>
        <dbReference type="PROSITE" id="PS50109"/>
    </source>
</evidence>
<dbReference type="EMBL" id="QJJQ01000008">
    <property type="protein sequence ID" value="PXW86272.1"/>
    <property type="molecule type" value="Genomic_DNA"/>
</dbReference>
<evidence type="ECO:0000256" key="5">
    <source>
        <dbReference type="ARBA" id="ARBA00022679"/>
    </source>
</evidence>
<dbReference type="Pfam" id="PF02518">
    <property type="entry name" value="HATPase_c"/>
    <property type="match status" value="1"/>
</dbReference>
<accession>A0A2V3VWI3</accession>
<dbReference type="RefSeq" id="WP_110395690.1">
    <property type="nucleotide sequence ID" value="NZ_JADIJL010000004.1"/>
</dbReference>
<evidence type="ECO:0000256" key="3">
    <source>
        <dbReference type="ARBA" id="ARBA00012438"/>
    </source>
</evidence>
<evidence type="ECO:0000256" key="10">
    <source>
        <dbReference type="ARBA" id="ARBA00022989"/>
    </source>
</evidence>
<dbReference type="GO" id="GO:0005886">
    <property type="term" value="C:plasma membrane"/>
    <property type="evidence" value="ECO:0007669"/>
    <property type="project" value="UniProtKB-SubCell"/>
</dbReference>
<evidence type="ECO:0000256" key="8">
    <source>
        <dbReference type="ARBA" id="ARBA00022777"/>
    </source>
</evidence>
<keyword evidence="12 13" id="KW-0472">Membrane</keyword>
<evidence type="ECO:0000256" key="12">
    <source>
        <dbReference type="ARBA" id="ARBA00023136"/>
    </source>
</evidence>
<evidence type="ECO:0000256" key="2">
    <source>
        <dbReference type="ARBA" id="ARBA00004651"/>
    </source>
</evidence>
<feature type="transmembrane region" description="Helical" evidence="13">
    <location>
        <begin position="9"/>
        <end position="30"/>
    </location>
</feature>
<protein>
    <recommendedName>
        <fullName evidence="3">histidine kinase</fullName>
        <ecNumber evidence="3">2.7.13.3</ecNumber>
    </recommendedName>
</protein>
<dbReference type="SUPFAM" id="SSF55874">
    <property type="entry name" value="ATPase domain of HSP90 chaperone/DNA topoisomerase II/histidine kinase"/>
    <property type="match status" value="1"/>
</dbReference>
<gene>
    <name evidence="15" type="ORF">DFR56_10887</name>
</gene>
<dbReference type="InterPro" id="IPR050351">
    <property type="entry name" value="BphY/WalK/GraS-like"/>
</dbReference>
<keyword evidence="4" id="KW-1003">Cell membrane</keyword>
<dbReference type="GO" id="GO:0005524">
    <property type="term" value="F:ATP binding"/>
    <property type="evidence" value="ECO:0007669"/>
    <property type="project" value="UniProtKB-KW"/>
</dbReference>
<keyword evidence="7" id="KW-0547">Nucleotide-binding</keyword>
<organism evidence="15 16">
    <name type="scientific">Pseudogracilibacillus auburnensis</name>
    <dbReference type="NCBI Taxonomy" id="1494959"/>
    <lineage>
        <taxon>Bacteria</taxon>
        <taxon>Bacillati</taxon>
        <taxon>Bacillota</taxon>
        <taxon>Bacilli</taxon>
        <taxon>Bacillales</taxon>
        <taxon>Bacillaceae</taxon>
        <taxon>Pseudogracilibacillus</taxon>
    </lineage>
</organism>
<keyword evidence="9" id="KW-0067">ATP-binding</keyword>
<keyword evidence="11" id="KW-0902">Two-component regulatory system</keyword>
<dbReference type="PANTHER" id="PTHR45453:SF2">
    <property type="entry name" value="HISTIDINE KINASE"/>
    <property type="match status" value="1"/>
</dbReference>
<keyword evidence="16" id="KW-1185">Reference proteome</keyword>
<comment type="subcellular location">
    <subcellularLocation>
        <location evidence="2">Cell membrane</location>
        <topology evidence="2">Multi-pass membrane protein</topology>
    </subcellularLocation>
</comment>
<evidence type="ECO:0000256" key="9">
    <source>
        <dbReference type="ARBA" id="ARBA00022840"/>
    </source>
</evidence>
<keyword evidence="10 13" id="KW-1133">Transmembrane helix</keyword>
<evidence type="ECO:0000256" key="1">
    <source>
        <dbReference type="ARBA" id="ARBA00000085"/>
    </source>
</evidence>
<proteinExistence type="predicted"/>